<protein>
    <submittedName>
        <fullName evidence="3">DNA protecting protein DprA</fullName>
    </submittedName>
</protein>
<sequence>MEHITLSDSDYPSLLRETQAPPERLYFLGTLPSLPMISIVGTRKATPQGLRAAYEFAACFAEHGFAVVSGLALGIDAAAHRGALSVKGQTLAILAHGLHMIYPPNHKDLAEEIVASYGGLISQYEEGVPPLKHRFLERNKLVAGISVATVIIEAPEKSGALVTARLALEANREIFVVPGPIHHLNYRGSHALIREGARLVSSPYDVFQDLGVSSSLSQASSFIPQNEEQRLIISVLRDAGVALHIDKIIELTHFEPQTANREVALLTIQGIIRETYGSYELWVFDLDKKN</sequence>
<dbReference type="SUPFAM" id="SSF102405">
    <property type="entry name" value="MCP/YpsA-like"/>
    <property type="match status" value="1"/>
</dbReference>
<dbReference type="Gene3D" id="3.40.50.450">
    <property type="match status" value="1"/>
</dbReference>
<comment type="caution">
    <text evidence="3">The sequence shown here is derived from an EMBL/GenBank/DDBJ whole genome shotgun (WGS) entry which is preliminary data.</text>
</comment>
<dbReference type="EMBL" id="MHIX01000014">
    <property type="protein sequence ID" value="OGY59453.1"/>
    <property type="molecule type" value="Genomic_DNA"/>
</dbReference>
<dbReference type="AlphaFoldDB" id="A0A1G1Z4A7"/>
<evidence type="ECO:0000259" key="2">
    <source>
        <dbReference type="Pfam" id="PF02481"/>
    </source>
</evidence>
<organism evidence="3 4">
    <name type="scientific">Candidatus Colwellbacteria bacterium RIFCSPHIGHO2_12_FULL_44_17</name>
    <dbReference type="NCBI Taxonomy" id="1797689"/>
    <lineage>
        <taxon>Bacteria</taxon>
        <taxon>Candidatus Colwelliibacteriota</taxon>
    </lineage>
</organism>
<evidence type="ECO:0000313" key="3">
    <source>
        <dbReference type="EMBL" id="OGY59453.1"/>
    </source>
</evidence>
<accession>A0A1G1Z4A7</accession>
<comment type="similarity">
    <text evidence="1">Belongs to the DprA/Smf family.</text>
</comment>
<dbReference type="Pfam" id="PF02481">
    <property type="entry name" value="DNA_processg_A"/>
    <property type="match status" value="1"/>
</dbReference>
<dbReference type="InterPro" id="IPR003488">
    <property type="entry name" value="DprA"/>
</dbReference>
<name>A0A1G1Z4A7_9BACT</name>
<evidence type="ECO:0000256" key="1">
    <source>
        <dbReference type="ARBA" id="ARBA00006525"/>
    </source>
</evidence>
<gene>
    <name evidence="3" type="ORF">A3F24_00320</name>
</gene>
<dbReference type="NCBIfam" id="TIGR00732">
    <property type="entry name" value="dprA"/>
    <property type="match status" value="1"/>
</dbReference>
<feature type="domain" description="Smf/DprA SLOG" evidence="2">
    <location>
        <begin position="3"/>
        <end position="210"/>
    </location>
</feature>
<dbReference type="PANTHER" id="PTHR43022:SF1">
    <property type="entry name" value="PROTEIN SMF"/>
    <property type="match status" value="1"/>
</dbReference>
<proteinExistence type="inferred from homology"/>
<dbReference type="GO" id="GO:0009294">
    <property type="term" value="P:DNA-mediated transformation"/>
    <property type="evidence" value="ECO:0007669"/>
    <property type="project" value="InterPro"/>
</dbReference>
<dbReference type="STRING" id="1797689.A3F24_00320"/>
<evidence type="ECO:0000313" key="4">
    <source>
        <dbReference type="Proteomes" id="UP000178515"/>
    </source>
</evidence>
<dbReference type="Proteomes" id="UP000178515">
    <property type="component" value="Unassembled WGS sequence"/>
</dbReference>
<reference evidence="3 4" key="1">
    <citation type="journal article" date="2016" name="Nat. Commun.">
        <title>Thousands of microbial genomes shed light on interconnected biogeochemical processes in an aquifer system.</title>
        <authorList>
            <person name="Anantharaman K."/>
            <person name="Brown C.T."/>
            <person name="Hug L.A."/>
            <person name="Sharon I."/>
            <person name="Castelle C.J."/>
            <person name="Probst A.J."/>
            <person name="Thomas B.C."/>
            <person name="Singh A."/>
            <person name="Wilkins M.J."/>
            <person name="Karaoz U."/>
            <person name="Brodie E.L."/>
            <person name="Williams K.H."/>
            <person name="Hubbard S.S."/>
            <person name="Banfield J.F."/>
        </authorList>
    </citation>
    <scope>NUCLEOTIDE SEQUENCE [LARGE SCALE GENOMIC DNA]</scope>
</reference>
<dbReference type="InterPro" id="IPR057666">
    <property type="entry name" value="DrpA_SLOG"/>
</dbReference>
<dbReference type="PANTHER" id="PTHR43022">
    <property type="entry name" value="PROTEIN SMF"/>
    <property type="match status" value="1"/>
</dbReference>